<protein>
    <submittedName>
        <fullName evidence="2">Protein kinase domain-containing protein</fullName>
    </submittedName>
</protein>
<dbReference type="Proteomes" id="UP000887580">
    <property type="component" value="Unplaced"/>
</dbReference>
<reference evidence="2" key="1">
    <citation type="submission" date="2022-11" db="UniProtKB">
        <authorList>
            <consortium name="WormBaseParasite"/>
        </authorList>
    </citation>
    <scope>IDENTIFICATION</scope>
</reference>
<sequence length="330" mass="37475">MSTKKDKYSFIEQSFTTSENQYYNVNLNQSKKCATLIPVQFNSKPNNDKCHVSDKYEEKEKLQLRNKFSRASIFSTLNENNNDLKKRWKNENTLKTTNKSTLSLHIAAYESSTKAAGSDLCGNIAGLRKQKLASIKERCFSDYLKSGNPFEFPRQQNGDQKDKPEVMQLTPSQQLQPPTGKFNYGEVVNGFQIKKKLGEGGFGAVYEVVNVKTGLSYAMKTELVSEGFKLLKMEVYVMRQANTIKAKHIVTIEDTGSFSDFLYVVMTMVGKSLQDIRKMCPGQKFSLGTALSVGIQSLEAIEELHQIGFLHRQVFFDKGEFTCCNRRFKN</sequence>
<organism evidence="1 2">
    <name type="scientific">Panagrolaimus sp. PS1159</name>
    <dbReference type="NCBI Taxonomy" id="55785"/>
    <lineage>
        <taxon>Eukaryota</taxon>
        <taxon>Metazoa</taxon>
        <taxon>Ecdysozoa</taxon>
        <taxon>Nematoda</taxon>
        <taxon>Chromadorea</taxon>
        <taxon>Rhabditida</taxon>
        <taxon>Tylenchina</taxon>
        <taxon>Panagrolaimomorpha</taxon>
        <taxon>Panagrolaimoidea</taxon>
        <taxon>Panagrolaimidae</taxon>
        <taxon>Panagrolaimus</taxon>
    </lineage>
</organism>
<name>A0AC35GZ82_9BILA</name>
<evidence type="ECO:0000313" key="1">
    <source>
        <dbReference type="Proteomes" id="UP000887580"/>
    </source>
</evidence>
<proteinExistence type="predicted"/>
<accession>A0AC35GZ82</accession>
<dbReference type="WBParaSite" id="PS1159_v2.g9943.t1">
    <property type="protein sequence ID" value="PS1159_v2.g9943.t1"/>
    <property type="gene ID" value="PS1159_v2.g9943"/>
</dbReference>
<evidence type="ECO:0000313" key="2">
    <source>
        <dbReference type="WBParaSite" id="PS1159_v2.g9943.t1"/>
    </source>
</evidence>